<dbReference type="InterPro" id="IPR006139">
    <property type="entry name" value="D-isomer_2_OHA_DH_cat_dom"/>
</dbReference>
<dbReference type="CDD" id="cd05300">
    <property type="entry name" value="2-Hacid_dh_1"/>
    <property type="match status" value="1"/>
</dbReference>
<evidence type="ECO:0000313" key="6">
    <source>
        <dbReference type="EMBL" id="OYR64874.1"/>
    </source>
</evidence>
<organism evidence="6 9">
    <name type="scientific">Halorubrum ezzemoulense</name>
    <name type="common">Halorubrum chaoviator</name>
    <dbReference type="NCBI Taxonomy" id="337243"/>
    <lineage>
        <taxon>Archaea</taxon>
        <taxon>Methanobacteriati</taxon>
        <taxon>Methanobacteriota</taxon>
        <taxon>Stenosarchaea group</taxon>
        <taxon>Halobacteria</taxon>
        <taxon>Halobacteriales</taxon>
        <taxon>Haloferacaceae</taxon>
        <taxon>Halorubrum</taxon>
    </lineage>
</organism>
<dbReference type="Gene3D" id="3.40.50.720">
    <property type="entry name" value="NAD(P)-binding Rossmann-like Domain"/>
    <property type="match status" value="2"/>
</dbReference>
<dbReference type="GO" id="GO:0051287">
    <property type="term" value="F:NAD binding"/>
    <property type="evidence" value="ECO:0007669"/>
    <property type="project" value="InterPro"/>
</dbReference>
<dbReference type="PANTHER" id="PTHR43333">
    <property type="entry name" value="2-HACID_DH_C DOMAIN-CONTAINING PROTEIN"/>
    <property type="match status" value="1"/>
</dbReference>
<dbReference type="InterPro" id="IPR029753">
    <property type="entry name" value="D-isomer_DH_CS"/>
</dbReference>
<dbReference type="EMBL" id="NHOZ01000034">
    <property type="protein sequence ID" value="OYR64874.1"/>
    <property type="molecule type" value="Genomic_DNA"/>
</dbReference>
<sequence length="324" mass="35415">MTSNSHDVVVLRRGTEGLSPEEYGQEVRKRLPDYTVTVASTPKEEREVIKTARIATGITISEQLLEHAEQLELFVVASSGYNHLPMDRLAESDIRVVNASGIHAPGIAEQVFGYMLAFARKLPEGWKRQQRSEWRHYQAEELNGSTVTVVGLGSVGHHVLERTAGFGVETIGIRYTPEKGGPADEIVGFDENQIHDALARTDYLVLSSPLTDTTRNFLDEAALATLPPSARVINVARGGLVDTDALTHALQTGSIAGAAIDTTDPEPLPSEHPLWDMGNVQITPHMAGHTPKHWPRLAEVLADSVKLLDAGREWNSMTNLVETP</sequence>
<keyword evidence="2" id="KW-0520">NAD</keyword>
<comment type="similarity">
    <text evidence="3">Belongs to the D-isomer specific 2-hydroxyacid dehydrogenase family.</text>
</comment>
<keyword evidence="1 3" id="KW-0560">Oxidoreductase</keyword>
<evidence type="ECO:0000313" key="8">
    <source>
        <dbReference type="Proteomes" id="UP000215607"/>
    </source>
</evidence>
<evidence type="ECO:0000256" key="3">
    <source>
        <dbReference type="RuleBase" id="RU003719"/>
    </source>
</evidence>
<feature type="domain" description="D-isomer specific 2-hydroxyacid dehydrogenase catalytic" evidence="4">
    <location>
        <begin position="47"/>
        <end position="288"/>
    </location>
</feature>
<dbReference type="EMBL" id="NHPA01000046">
    <property type="protein sequence ID" value="OYR67054.1"/>
    <property type="molecule type" value="Genomic_DNA"/>
</dbReference>
<reference evidence="6" key="2">
    <citation type="submission" date="2017-05" db="EMBL/GenBank/DDBJ databases">
        <authorList>
            <person name="Song R."/>
            <person name="Chenine A.L."/>
            <person name="Ruprecht R.M."/>
        </authorList>
    </citation>
    <scope>NUCLEOTIDE SEQUENCE</scope>
    <source>
        <strain evidence="7">Ga2p</strain>
        <strain evidence="6">Ga36</strain>
    </source>
</reference>
<dbReference type="Pfam" id="PF02826">
    <property type="entry name" value="2-Hacid_dh_C"/>
    <property type="match status" value="1"/>
</dbReference>
<evidence type="ECO:0000259" key="4">
    <source>
        <dbReference type="Pfam" id="PF00389"/>
    </source>
</evidence>
<evidence type="ECO:0000313" key="9">
    <source>
        <dbReference type="Proteomes" id="UP000215731"/>
    </source>
</evidence>
<dbReference type="PROSITE" id="PS00671">
    <property type="entry name" value="D_2_HYDROXYACID_DH_3"/>
    <property type="match status" value="1"/>
</dbReference>
<dbReference type="Proteomes" id="UP000215731">
    <property type="component" value="Unassembled WGS sequence"/>
</dbReference>
<dbReference type="SUPFAM" id="SSF51735">
    <property type="entry name" value="NAD(P)-binding Rossmann-fold domains"/>
    <property type="match status" value="1"/>
</dbReference>
<comment type="caution">
    <text evidence="6">The sequence shown here is derived from an EMBL/GenBank/DDBJ whole genome shotgun (WGS) entry which is preliminary data.</text>
</comment>
<proteinExistence type="inferred from homology"/>
<dbReference type="AlphaFoldDB" id="A0A256J7S1"/>
<dbReference type="InterPro" id="IPR036291">
    <property type="entry name" value="NAD(P)-bd_dom_sf"/>
</dbReference>
<feature type="domain" description="D-isomer specific 2-hydroxyacid dehydrogenase NAD-binding" evidence="5">
    <location>
        <begin position="112"/>
        <end position="287"/>
    </location>
</feature>
<evidence type="ECO:0000256" key="2">
    <source>
        <dbReference type="ARBA" id="ARBA00023027"/>
    </source>
</evidence>
<dbReference type="GO" id="GO:0016616">
    <property type="term" value="F:oxidoreductase activity, acting on the CH-OH group of donors, NAD or NADP as acceptor"/>
    <property type="evidence" value="ECO:0007669"/>
    <property type="project" value="InterPro"/>
</dbReference>
<reference evidence="8 9" key="1">
    <citation type="journal article" date="2014" name="Front. Microbiol.">
        <title>Population and genomic analysis of the genus Halorubrum.</title>
        <authorList>
            <person name="Fullmer M.S."/>
            <person name="Soucy S.M."/>
            <person name="Swithers K.S."/>
            <person name="Makkay A.M."/>
            <person name="Wheeler R."/>
            <person name="Ventosa A."/>
            <person name="Gogarten J.P."/>
            <person name="Papke R.T."/>
        </authorList>
    </citation>
    <scope>NUCLEOTIDE SEQUENCE [LARGE SCALE GENOMIC DNA]</scope>
    <source>
        <strain evidence="7 8">Ga2p</strain>
        <strain evidence="6 9">Ga36</strain>
    </source>
</reference>
<dbReference type="PANTHER" id="PTHR43333:SF1">
    <property type="entry name" value="D-ISOMER SPECIFIC 2-HYDROXYACID DEHYDROGENASE NAD-BINDING DOMAIN-CONTAINING PROTEIN"/>
    <property type="match status" value="1"/>
</dbReference>
<dbReference type="InterPro" id="IPR006140">
    <property type="entry name" value="D-isomer_DH_NAD-bd"/>
</dbReference>
<name>A0A256J7S1_HALEZ</name>
<protein>
    <submittedName>
        <fullName evidence="6">Hydroxyacid dehydrogenase</fullName>
    </submittedName>
</protein>
<evidence type="ECO:0000313" key="7">
    <source>
        <dbReference type="EMBL" id="OYR67054.1"/>
    </source>
</evidence>
<dbReference type="Pfam" id="PF00389">
    <property type="entry name" value="2-Hacid_dh"/>
    <property type="match status" value="1"/>
</dbReference>
<evidence type="ECO:0000259" key="5">
    <source>
        <dbReference type="Pfam" id="PF02826"/>
    </source>
</evidence>
<dbReference type="SUPFAM" id="SSF52283">
    <property type="entry name" value="Formate/glycerate dehydrogenase catalytic domain-like"/>
    <property type="match status" value="1"/>
</dbReference>
<accession>A0A256J7S1</accession>
<dbReference type="Proteomes" id="UP000215607">
    <property type="component" value="Unassembled WGS sequence"/>
</dbReference>
<gene>
    <name evidence="7" type="ORF">DJ79_09750</name>
    <name evidence="6" type="ORF">DJ80_03490</name>
</gene>
<dbReference type="RefSeq" id="WP_094552540.1">
    <property type="nucleotide sequence ID" value="NZ_NHOZ01000034.1"/>
</dbReference>
<evidence type="ECO:0000256" key="1">
    <source>
        <dbReference type="ARBA" id="ARBA00023002"/>
    </source>
</evidence>